<dbReference type="SMART" id="SM00213">
    <property type="entry name" value="UBQ"/>
    <property type="match status" value="1"/>
</dbReference>
<keyword evidence="6" id="KW-0508">mRNA splicing</keyword>
<dbReference type="AlphaFoldDB" id="A0AAV1I6D2"/>
<dbReference type="Pfam" id="PF22782">
    <property type="entry name" value="SDE2"/>
    <property type="match status" value="1"/>
</dbReference>
<keyword evidence="13" id="KW-1185">Reference proteome</keyword>
<dbReference type="InterPro" id="IPR051421">
    <property type="entry name" value="RNA_Proc_DNA_Dmg_Regulator"/>
</dbReference>
<proteinExistence type="inferred from homology"/>
<dbReference type="InterPro" id="IPR019956">
    <property type="entry name" value="Ubiquitin_dom"/>
</dbReference>
<dbReference type="GO" id="GO:0005634">
    <property type="term" value="C:nucleus"/>
    <property type="evidence" value="ECO:0007669"/>
    <property type="project" value="UniProtKB-SubCell"/>
</dbReference>
<evidence type="ECO:0000256" key="1">
    <source>
        <dbReference type="ARBA" id="ARBA00004123"/>
    </source>
</evidence>
<organism evidence="12 13">
    <name type="scientific">Coccomyxa viridis</name>
    <dbReference type="NCBI Taxonomy" id="1274662"/>
    <lineage>
        <taxon>Eukaryota</taxon>
        <taxon>Viridiplantae</taxon>
        <taxon>Chlorophyta</taxon>
        <taxon>core chlorophytes</taxon>
        <taxon>Trebouxiophyceae</taxon>
        <taxon>Trebouxiophyceae incertae sedis</taxon>
        <taxon>Coccomyxaceae</taxon>
        <taxon>Coccomyxa</taxon>
    </lineage>
</organism>
<evidence type="ECO:0000256" key="9">
    <source>
        <dbReference type="SAM" id="Coils"/>
    </source>
</evidence>
<reference evidence="12 13" key="1">
    <citation type="submission" date="2023-10" db="EMBL/GenBank/DDBJ databases">
        <authorList>
            <person name="Maclean D."/>
            <person name="Macfadyen A."/>
        </authorList>
    </citation>
    <scope>NUCLEOTIDE SEQUENCE [LARGE SCALE GENOMIC DNA]</scope>
</reference>
<dbReference type="Proteomes" id="UP001314263">
    <property type="component" value="Unassembled WGS sequence"/>
</dbReference>
<dbReference type="Gene3D" id="3.10.20.90">
    <property type="entry name" value="Phosphatidylinositol 3-kinase Catalytic Subunit, Chain A, domain 1"/>
    <property type="match status" value="1"/>
</dbReference>
<dbReference type="GO" id="GO:0008380">
    <property type="term" value="P:RNA splicing"/>
    <property type="evidence" value="ECO:0007669"/>
    <property type="project" value="UniProtKB-KW"/>
</dbReference>
<keyword evidence="7" id="KW-0539">Nucleus</keyword>
<evidence type="ECO:0000256" key="2">
    <source>
        <dbReference type="ARBA" id="ARBA00004496"/>
    </source>
</evidence>
<name>A0AAV1I6D2_9CHLO</name>
<dbReference type="SUPFAM" id="SSF54236">
    <property type="entry name" value="Ubiquitin-like"/>
    <property type="match status" value="1"/>
</dbReference>
<evidence type="ECO:0000259" key="11">
    <source>
        <dbReference type="PROSITE" id="PS50053"/>
    </source>
</evidence>
<evidence type="ECO:0000256" key="10">
    <source>
        <dbReference type="SAM" id="MobiDB-lite"/>
    </source>
</evidence>
<protein>
    <recommendedName>
        <fullName evidence="11">Ubiquitin-like domain-containing protein</fullName>
    </recommendedName>
</protein>
<feature type="region of interest" description="Disordered" evidence="10">
    <location>
        <begin position="172"/>
        <end position="197"/>
    </location>
</feature>
<comment type="caution">
    <text evidence="12">The sequence shown here is derived from an EMBL/GenBank/DDBJ whole genome shotgun (WGS) entry which is preliminary data.</text>
</comment>
<feature type="compositionally biased region" description="Basic and acidic residues" evidence="10">
    <location>
        <begin position="311"/>
        <end position="322"/>
    </location>
</feature>
<evidence type="ECO:0000256" key="5">
    <source>
        <dbReference type="ARBA" id="ARBA00022664"/>
    </source>
</evidence>
<evidence type="ECO:0000313" key="12">
    <source>
        <dbReference type="EMBL" id="CAK0782291.1"/>
    </source>
</evidence>
<comment type="subcellular location">
    <subcellularLocation>
        <location evidence="2">Cytoplasm</location>
    </subcellularLocation>
    <subcellularLocation>
        <location evidence="1">Nucleus</location>
    </subcellularLocation>
</comment>
<keyword evidence="4" id="KW-0963">Cytoplasm</keyword>
<dbReference type="InterPro" id="IPR053822">
    <property type="entry name" value="SDE2-like_dom"/>
</dbReference>
<comment type="similarity">
    <text evidence="3">Belongs to the SDE2 family.</text>
</comment>
<dbReference type="Pfam" id="PF00240">
    <property type="entry name" value="ubiquitin"/>
    <property type="match status" value="1"/>
</dbReference>
<dbReference type="PANTHER" id="PTHR12786">
    <property type="entry name" value="SPLICING FACTOR SF3A-RELATED"/>
    <property type="match status" value="1"/>
</dbReference>
<dbReference type="EMBL" id="CAUYUE010000007">
    <property type="protein sequence ID" value="CAK0782291.1"/>
    <property type="molecule type" value="Genomic_DNA"/>
</dbReference>
<dbReference type="PANTHER" id="PTHR12786:SF1">
    <property type="entry name" value="SPLICING REGULATOR SDE2"/>
    <property type="match status" value="1"/>
</dbReference>
<feature type="domain" description="Ubiquitin-like" evidence="11">
    <location>
        <begin position="1"/>
        <end position="72"/>
    </location>
</feature>
<feature type="coiled-coil region" evidence="9">
    <location>
        <begin position="122"/>
        <end position="149"/>
    </location>
</feature>
<dbReference type="InterPro" id="IPR000626">
    <property type="entry name" value="Ubiquitin-like_dom"/>
</dbReference>
<evidence type="ECO:0000256" key="3">
    <source>
        <dbReference type="ARBA" id="ARBA00008726"/>
    </source>
</evidence>
<dbReference type="GO" id="GO:0006397">
    <property type="term" value="P:mRNA processing"/>
    <property type="evidence" value="ECO:0007669"/>
    <property type="project" value="UniProtKB-KW"/>
</dbReference>
<sequence length="382" mass="40706">MQIFYDKIQGLTVEPTDSIQHVKDLIEVRCGLPACAQRLIYGGRQLDVEQTVAGAGLEAGSTMHLVLRLRGGKGGFGSLLRSAGRAALTDNFDACRDLSGRRMRHVNADKKLADWAAHARDRELQKAAAKNLREQERAAQQEVEQQVDMDDVKVAQDAALANVLSAVESALATAPAKRKPESGQPGMLPAKRQKASEHMLGLDADLSSDSEEELDVASDAGVNLAGAAPAHANIADAPGQTAEGLGFVKEIATETVQVSASEAQVPGDSSSLDSEQEALHSLAEPAQPAHGSSSALEATPVPQATEPSQPQEEKQWDPVDFSKYKSAQELEALGMDHLKSELQRLGLKSGGSLTERAARLILLSFTPLEKIGRKHLAKPANK</sequence>
<evidence type="ECO:0000256" key="4">
    <source>
        <dbReference type="ARBA" id="ARBA00022490"/>
    </source>
</evidence>
<feature type="compositionally biased region" description="Polar residues" evidence="10">
    <location>
        <begin position="259"/>
        <end position="273"/>
    </location>
</feature>
<gene>
    <name evidence="12" type="ORF">CVIRNUC_005620</name>
</gene>
<evidence type="ECO:0000256" key="7">
    <source>
        <dbReference type="ARBA" id="ARBA00023242"/>
    </source>
</evidence>
<dbReference type="PROSITE" id="PS50053">
    <property type="entry name" value="UBIQUITIN_2"/>
    <property type="match status" value="1"/>
</dbReference>
<dbReference type="InterPro" id="IPR025086">
    <property type="entry name" value="SDE2/SF3A3_SAP"/>
</dbReference>
<feature type="region of interest" description="Disordered" evidence="10">
    <location>
        <begin position="259"/>
        <end position="322"/>
    </location>
</feature>
<dbReference type="InterPro" id="IPR029071">
    <property type="entry name" value="Ubiquitin-like_domsf"/>
</dbReference>
<dbReference type="GO" id="GO:0005737">
    <property type="term" value="C:cytoplasm"/>
    <property type="evidence" value="ECO:0007669"/>
    <property type="project" value="UniProtKB-SubCell"/>
</dbReference>
<keyword evidence="8" id="KW-0131">Cell cycle</keyword>
<dbReference type="PRINTS" id="PR00348">
    <property type="entry name" value="UBIQUITIN"/>
</dbReference>
<keyword evidence="5" id="KW-0507">mRNA processing</keyword>
<evidence type="ECO:0000313" key="13">
    <source>
        <dbReference type="Proteomes" id="UP001314263"/>
    </source>
</evidence>
<evidence type="ECO:0000256" key="6">
    <source>
        <dbReference type="ARBA" id="ARBA00023187"/>
    </source>
</evidence>
<keyword evidence="9" id="KW-0175">Coiled coil</keyword>
<dbReference type="Pfam" id="PF13297">
    <property type="entry name" value="SDE2_2C"/>
    <property type="match status" value="1"/>
</dbReference>
<accession>A0AAV1I6D2</accession>
<evidence type="ECO:0000256" key="8">
    <source>
        <dbReference type="ARBA" id="ARBA00023306"/>
    </source>
</evidence>